<dbReference type="AlphaFoldDB" id="A0AAV9WXR6"/>
<keyword evidence="3" id="KW-1185">Reference proteome</keyword>
<organism evidence="2 3">
    <name type="scientific">Orbilia ellipsospora</name>
    <dbReference type="NCBI Taxonomy" id="2528407"/>
    <lineage>
        <taxon>Eukaryota</taxon>
        <taxon>Fungi</taxon>
        <taxon>Dikarya</taxon>
        <taxon>Ascomycota</taxon>
        <taxon>Pezizomycotina</taxon>
        <taxon>Orbiliomycetes</taxon>
        <taxon>Orbiliales</taxon>
        <taxon>Orbiliaceae</taxon>
        <taxon>Orbilia</taxon>
    </lineage>
</organism>
<feature type="region of interest" description="Disordered" evidence="1">
    <location>
        <begin position="56"/>
        <end position="203"/>
    </location>
</feature>
<sequence>MGITWNHENYVKLLAAILAAHPEFKPDARAVAVYFGDGATYDAIQGCMKPIRKRAQQLRHEVETGLRPNIPPKPTPKKRNAGGSATPNPKGKKVYHDEDEVDDEELFTPAKKKAKMIEDGTPTPTPRIKAKNLGGKKVGSAGKAKGSSTPLVIDLLDSDDDNDDGDGLGAVEVKQEHRPSVMVKSETRMLSSHDDYSDDEYNE</sequence>
<evidence type="ECO:0000256" key="1">
    <source>
        <dbReference type="SAM" id="MobiDB-lite"/>
    </source>
</evidence>
<dbReference type="EMBL" id="JAVHJO010000014">
    <property type="protein sequence ID" value="KAK6528740.1"/>
    <property type="molecule type" value="Genomic_DNA"/>
</dbReference>
<feature type="compositionally biased region" description="Acidic residues" evidence="1">
    <location>
        <begin position="97"/>
        <end position="106"/>
    </location>
</feature>
<name>A0AAV9WXR6_9PEZI</name>
<feature type="compositionally biased region" description="Basic and acidic residues" evidence="1">
    <location>
        <begin position="173"/>
        <end position="195"/>
    </location>
</feature>
<feature type="compositionally biased region" description="Acidic residues" evidence="1">
    <location>
        <begin position="156"/>
        <end position="166"/>
    </location>
</feature>
<evidence type="ECO:0000313" key="3">
    <source>
        <dbReference type="Proteomes" id="UP001365542"/>
    </source>
</evidence>
<dbReference type="Proteomes" id="UP001365542">
    <property type="component" value="Unassembled WGS sequence"/>
</dbReference>
<accession>A0AAV9WXR6</accession>
<feature type="compositionally biased region" description="Low complexity" evidence="1">
    <location>
        <begin position="138"/>
        <end position="148"/>
    </location>
</feature>
<protein>
    <submittedName>
        <fullName evidence="2">Uncharacterized protein</fullName>
    </submittedName>
</protein>
<proteinExistence type="predicted"/>
<comment type="caution">
    <text evidence="2">The sequence shown here is derived from an EMBL/GenBank/DDBJ whole genome shotgun (WGS) entry which is preliminary data.</text>
</comment>
<reference evidence="2 3" key="1">
    <citation type="submission" date="2019-10" db="EMBL/GenBank/DDBJ databases">
        <authorList>
            <person name="Palmer J.M."/>
        </authorList>
    </citation>
    <scope>NUCLEOTIDE SEQUENCE [LARGE SCALE GENOMIC DNA]</scope>
    <source>
        <strain evidence="2 3">TWF694</strain>
    </source>
</reference>
<evidence type="ECO:0000313" key="2">
    <source>
        <dbReference type="EMBL" id="KAK6528740.1"/>
    </source>
</evidence>
<gene>
    <name evidence="2" type="ORF">TWF694_003979</name>
</gene>